<evidence type="ECO:0000313" key="2">
    <source>
        <dbReference type="Proteomes" id="UP001476247"/>
    </source>
</evidence>
<reference evidence="1 2" key="1">
    <citation type="submission" date="2024-04" db="EMBL/GenBank/DDBJ databases">
        <title>genome sequences of Mucor flavus KT1a and Helicostylum pulchrum KT1b strains isolation_sourced from the surface of a dry-aged beef.</title>
        <authorList>
            <person name="Toyotome T."/>
            <person name="Hosono M."/>
            <person name="Torimaru M."/>
            <person name="Fukuda K."/>
            <person name="Mikami N."/>
        </authorList>
    </citation>
    <scope>NUCLEOTIDE SEQUENCE [LARGE SCALE GENOMIC DNA]</scope>
    <source>
        <strain evidence="1 2">KT1b</strain>
    </source>
</reference>
<comment type="caution">
    <text evidence="1">The sequence shown here is derived from an EMBL/GenBank/DDBJ whole genome shotgun (WGS) entry which is preliminary data.</text>
</comment>
<name>A0ABP9Y0G7_9FUNG</name>
<gene>
    <name evidence="1" type="ORF">HPULCUR_005455</name>
</gene>
<dbReference type="Proteomes" id="UP001476247">
    <property type="component" value="Unassembled WGS sequence"/>
</dbReference>
<evidence type="ECO:0000313" key="1">
    <source>
        <dbReference type="EMBL" id="GAA5800033.1"/>
    </source>
</evidence>
<protein>
    <submittedName>
        <fullName evidence="1">Uncharacterized protein</fullName>
    </submittedName>
</protein>
<sequence>MELVMNGPGTSPHNDIKEKVLEWFRSVPKFQRNIPTLQNELPTVILPAAIENHMLNVEVDDSGAITNPLGETVNEDSSKQKKLNYELERNVIAPKIDLRFILDIGSVEVNLGAAECARPSPSARKLFDDEGKLVKEGKDVVDGIINRLHEVPINSIEGQSFKLQLVAPGLYVASPISTIKIPTNIALLEPFLNTLDNLINNQSWTRGTYYFPSNNMKRNSLVPSNLDEMIVPHVTDEANKVSDTAVNIIGEVDKND</sequence>
<accession>A0ABP9Y0G7</accession>
<dbReference type="EMBL" id="BAABUJ010000014">
    <property type="protein sequence ID" value="GAA5800033.1"/>
    <property type="molecule type" value="Genomic_DNA"/>
</dbReference>
<keyword evidence="2" id="KW-1185">Reference proteome</keyword>
<proteinExistence type="predicted"/>
<organism evidence="1 2">
    <name type="scientific">Helicostylum pulchrum</name>
    <dbReference type="NCBI Taxonomy" id="562976"/>
    <lineage>
        <taxon>Eukaryota</taxon>
        <taxon>Fungi</taxon>
        <taxon>Fungi incertae sedis</taxon>
        <taxon>Mucoromycota</taxon>
        <taxon>Mucoromycotina</taxon>
        <taxon>Mucoromycetes</taxon>
        <taxon>Mucorales</taxon>
        <taxon>Mucorineae</taxon>
        <taxon>Mucoraceae</taxon>
        <taxon>Helicostylum</taxon>
    </lineage>
</organism>